<dbReference type="InParanoid" id="G7E3J6"/>
<dbReference type="PANTHER" id="PTHR13050">
    <property type="entry name" value="USE1-LIKE PROTEIN"/>
    <property type="match status" value="1"/>
</dbReference>
<dbReference type="STRING" id="764103.G7E3J6"/>
<dbReference type="HOGENOM" id="CLU_831806_0_0_1"/>
<reference evidence="12 13" key="2">
    <citation type="journal article" date="2012" name="Open Biol.">
        <title>Characteristics of nucleosomes and linker DNA regions on the genome of the basidiomycete Mixia osmundae revealed by mono- and dinucleosome mapping.</title>
        <authorList>
            <person name="Nishida H."/>
            <person name="Kondo S."/>
            <person name="Matsumoto T."/>
            <person name="Suzuki Y."/>
            <person name="Yoshikawa H."/>
            <person name="Taylor T.D."/>
            <person name="Sugiyama J."/>
        </authorList>
    </citation>
    <scope>NUCLEOTIDE SEQUENCE [LARGE SCALE GENOMIC DNA]</scope>
    <source>
        <strain evidence="13">CBS 9802 / IAM 14324 / JCM 22182 / KY 12970</strain>
    </source>
</reference>
<name>G7E3J6_MIXOS</name>
<evidence type="ECO:0000256" key="11">
    <source>
        <dbReference type="SAM" id="Phobius"/>
    </source>
</evidence>
<dbReference type="Pfam" id="PF09753">
    <property type="entry name" value="Use1"/>
    <property type="match status" value="1"/>
</dbReference>
<dbReference type="PANTHER" id="PTHR13050:SF7">
    <property type="entry name" value="VESICLE TRANSPORT PROTEIN USE1"/>
    <property type="match status" value="1"/>
</dbReference>
<protein>
    <recommendedName>
        <fullName evidence="14">t-SNARE coiled-coil homology domain-containing protein</fullName>
    </recommendedName>
</protein>
<dbReference type="GO" id="GO:0006890">
    <property type="term" value="P:retrograde vesicle-mediated transport, Golgi to endoplasmic reticulum"/>
    <property type="evidence" value="ECO:0007669"/>
    <property type="project" value="TreeGrafter"/>
</dbReference>
<dbReference type="InterPro" id="IPR019150">
    <property type="entry name" value="Vesicle_transport_protein_Use1"/>
</dbReference>
<accession>G7E3J6</accession>
<evidence type="ECO:0000256" key="6">
    <source>
        <dbReference type="ARBA" id="ARBA00022892"/>
    </source>
</evidence>
<evidence type="ECO:0000313" key="12">
    <source>
        <dbReference type="EMBL" id="GAA97406.1"/>
    </source>
</evidence>
<evidence type="ECO:0000256" key="10">
    <source>
        <dbReference type="SAM" id="MobiDB-lite"/>
    </source>
</evidence>
<feature type="transmembrane region" description="Helical" evidence="11">
    <location>
        <begin position="310"/>
        <end position="329"/>
    </location>
</feature>
<comment type="similarity">
    <text evidence="2">Belongs to the USE1 family.</text>
</comment>
<evidence type="ECO:0000313" key="13">
    <source>
        <dbReference type="Proteomes" id="UP000009131"/>
    </source>
</evidence>
<dbReference type="GO" id="GO:0031201">
    <property type="term" value="C:SNARE complex"/>
    <property type="evidence" value="ECO:0007669"/>
    <property type="project" value="TreeGrafter"/>
</dbReference>
<dbReference type="GO" id="GO:0005789">
    <property type="term" value="C:endoplasmic reticulum membrane"/>
    <property type="evidence" value="ECO:0007669"/>
    <property type="project" value="UniProtKB-SubCell"/>
</dbReference>
<keyword evidence="13" id="KW-1185">Reference proteome</keyword>
<evidence type="ECO:0008006" key="14">
    <source>
        <dbReference type="Google" id="ProtNLM"/>
    </source>
</evidence>
<dbReference type="RefSeq" id="XP_014567995.1">
    <property type="nucleotide sequence ID" value="XM_014712509.1"/>
</dbReference>
<gene>
    <name evidence="12" type="primary">Mo04084</name>
    <name evidence="12" type="ORF">E5Q_04084</name>
</gene>
<keyword evidence="8 11" id="KW-1133">Transmembrane helix</keyword>
<keyword evidence="4 11" id="KW-0812">Transmembrane</keyword>
<comment type="caution">
    <text evidence="12">The sequence shown here is derived from an EMBL/GenBank/DDBJ whole genome shotgun (WGS) entry which is preliminary data.</text>
</comment>
<keyword evidence="9 11" id="KW-0472">Membrane</keyword>
<keyword evidence="6" id="KW-0931">ER-Golgi transport</keyword>
<evidence type="ECO:0000256" key="9">
    <source>
        <dbReference type="ARBA" id="ARBA00023136"/>
    </source>
</evidence>
<dbReference type="EMBL" id="BABT02000119">
    <property type="protein sequence ID" value="GAA97406.1"/>
    <property type="molecule type" value="Genomic_DNA"/>
</dbReference>
<evidence type="ECO:0000256" key="4">
    <source>
        <dbReference type="ARBA" id="ARBA00022692"/>
    </source>
</evidence>
<dbReference type="AlphaFoldDB" id="G7E3J6"/>
<comment type="subcellular location">
    <subcellularLocation>
        <location evidence="1">Endoplasmic reticulum membrane</location>
        <topology evidence="1">Single-pass type IV membrane protein</topology>
    </subcellularLocation>
</comment>
<feature type="region of interest" description="Disordered" evidence="10">
    <location>
        <begin position="144"/>
        <end position="179"/>
    </location>
</feature>
<dbReference type="eggNOG" id="KOG2678">
    <property type="taxonomic scope" value="Eukaryota"/>
</dbReference>
<organism evidence="12 13">
    <name type="scientific">Mixia osmundae (strain CBS 9802 / IAM 14324 / JCM 22182 / KY 12970)</name>
    <dbReference type="NCBI Taxonomy" id="764103"/>
    <lineage>
        <taxon>Eukaryota</taxon>
        <taxon>Fungi</taxon>
        <taxon>Dikarya</taxon>
        <taxon>Basidiomycota</taxon>
        <taxon>Pucciniomycotina</taxon>
        <taxon>Mixiomycetes</taxon>
        <taxon>Mixiales</taxon>
        <taxon>Mixiaceae</taxon>
        <taxon>Mixia</taxon>
    </lineage>
</organism>
<evidence type="ECO:0000256" key="7">
    <source>
        <dbReference type="ARBA" id="ARBA00022927"/>
    </source>
</evidence>
<evidence type="ECO:0000256" key="2">
    <source>
        <dbReference type="ARBA" id="ARBA00007891"/>
    </source>
</evidence>
<evidence type="ECO:0000256" key="1">
    <source>
        <dbReference type="ARBA" id="ARBA00004163"/>
    </source>
</evidence>
<dbReference type="GO" id="GO:0015031">
    <property type="term" value="P:protein transport"/>
    <property type="evidence" value="ECO:0007669"/>
    <property type="project" value="UniProtKB-KW"/>
</dbReference>
<dbReference type="CDD" id="cd15860">
    <property type="entry name" value="SNARE_USE1"/>
    <property type="match status" value="1"/>
</dbReference>
<dbReference type="OrthoDB" id="4506189at2759"/>
<keyword evidence="5" id="KW-0256">Endoplasmic reticulum</keyword>
<evidence type="ECO:0000256" key="3">
    <source>
        <dbReference type="ARBA" id="ARBA00022448"/>
    </source>
</evidence>
<sequence length="334" mass="36564">MSSRLRQTSSSSEFTKDCINLVRLVDRLEAGYVPSSASEPTNLSTKRSLPRLKEISNLPAADRYWKTQSELSTVAYARSLQERLTQEAGPVLVSSRSGEVRDPQLSDIARRLALIESRIKELQLDLKPPEYGQAKRLRPDFLKPAEPTMPQLLPPPPVSVSPSATLKEASPFGDTTTPNRASLDQGLIHVEDAVPIPEADGPAGSTAVRRATLARNRKSSQYGRAESASTDGIDTLLSHHRELQDNLTEDLSTMARQLKLNTINFASVLEKDKNAISEAETKLEGNLGKMKQQSGKLGAYKKKGGTTTCFIIAAVALVAIAWFMIFAIIRITPK</sequence>
<reference evidence="12 13" key="1">
    <citation type="journal article" date="2011" name="J. Gen. Appl. Microbiol.">
        <title>Draft genome sequencing of the enigmatic basidiomycete Mixia osmundae.</title>
        <authorList>
            <person name="Nishida H."/>
            <person name="Nagatsuka Y."/>
            <person name="Sugiyama J."/>
        </authorList>
    </citation>
    <scope>NUCLEOTIDE SEQUENCE [LARGE SCALE GENOMIC DNA]</scope>
    <source>
        <strain evidence="13">CBS 9802 / IAM 14324 / JCM 22182 / KY 12970</strain>
    </source>
</reference>
<dbReference type="GO" id="GO:0005484">
    <property type="term" value="F:SNAP receptor activity"/>
    <property type="evidence" value="ECO:0007669"/>
    <property type="project" value="TreeGrafter"/>
</dbReference>
<evidence type="ECO:0000256" key="8">
    <source>
        <dbReference type="ARBA" id="ARBA00022989"/>
    </source>
</evidence>
<keyword evidence="3" id="KW-0813">Transport</keyword>
<proteinExistence type="inferred from homology"/>
<evidence type="ECO:0000256" key="5">
    <source>
        <dbReference type="ARBA" id="ARBA00022824"/>
    </source>
</evidence>
<dbReference type="Proteomes" id="UP000009131">
    <property type="component" value="Unassembled WGS sequence"/>
</dbReference>
<keyword evidence="7" id="KW-0653">Protein transport</keyword>